<name>A0A6N7IP82_9FIRM</name>
<comment type="caution">
    <text evidence="4">The sequence shown here is derived from an EMBL/GenBank/DDBJ whole genome shotgun (WGS) entry which is preliminary data.</text>
</comment>
<evidence type="ECO:0000256" key="1">
    <source>
        <dbReference type="SAM" id="MobiDB-lite"/>
    </source>
</evidence>
<feature type="chain" id="PRO_5038444167" description="TrbL/VirB6 plasmid conjugal transfer protein" evidence="3">
    <location>
        <begin position="22"/>
        <end position="532"/>
    </location>
</feature>
<evidence type="ECO:0000256" key="3">
    <source>
        <dbReference type="SAM" id="SignalP"/>
    </source>
</evidence>
<dbReference type="OrthoDB" id="9835243at2"/>
<keyword evidence="2" id="KW-0812">Transmembrane</keyword>
<reference evidence="4 5" key="1">
    <citation type="submission" date="2019-10" db="EMBL/GenBank/DDBJ databases">
        <title>Comparative genomics of sulfur disproportionating microorganisms.</title>
        <authorList>
            <person name="Ward L.M."/>
            <person name="Bertran E."/>
            <person name="Johnston D."/>
        </authorList>
    </citation>
    <scope>NUCLEOTIDE SEQUENCE [LARGE SCALE GENOMIC DNA]</scope>
    <source>
        <strain evidence="4 5">DSM 14055</strain>
    </source>
</reference>
<evidence type="ECO:0000256" key="2">
    <source>
        <dbReference type="SAM" id="Phobius"/>
    </source>
</evidence>
<feature type="signal peptide" evidence="3">
    <location>
        <begin position="1"/>
        <end position="21"/>
    </location>
</feature>
<evidence type="ECO:0008006" key="6">
    <source>
        <dbReference type="Google" id="ProtNLM"/>
    </source>
</evidence>
<dbReference type="EMBL" id="WHYR01000012">
    <property type="protein sequence ID" value="MQL51832.1"/>
    <property type="molecule type" value="Genomic_DNA"/>
</dbReference>
<feature type="transmembrane region" description="Helical" evidence="2">
    <location>
        <begin position="344"/>
        <end position="368"/>
    </location>
</feature>
<proteinExistence type="predicted"/>
<gene>
    <name evidence="4" type="ORF">GFC01_06050</name>
</gene>
<keyword evidence="5" id="KW-1185">Reference proteome</keyword>
<organism evidence="4 5">
    <name type="scientific">Desulfofundulus thermobenzoicus</name>
    <dbReference type="NCBI Taxonomy" id="29376"/>
    <lineage>
        <taxon>Bacteria</taxon>
        <taxon>Bacillati</taxon>
        <taxon>Bacillota</taxon>
        <taxon>Clostridia</taxon>
        <taxon>Eubacteriales</taxon>
        <taxon>Peptococcaceae</taxon>
        <taxon>Desulfofundulus</taxon>
    </lineage>
</organism>
<dbReference type="AlphaFoldDB" id="A0A6N7IP82"/>
<evidence type="ECO:0000313" key="4">
    <source>
        <dbReference type="EMBL" id="MQL51832.1"/>
    </source>
</evidence>
<accession>A0A6N7IP82</accession>
<feature type="transmembrane region" description="Helical" evidence="2">
    <location>
        <begin position="158"/>
        <end position="182"/>
    </location>
</feature>
<sequence length="532" mass="57338">MRKFMAVFVLLFLIFSMLAPAAVFAADSGASSSGSSSTQSNSGGGGGDGGESWLARLVHAVERAVDAILNFPSRLADALLKAMSSVFFNMIGSTVDAILQVMDGILAVAFLNTTLLYNIPWVLHGNAIVWIICLVVAVLFLTLDVFHILHGRKDAVPVLLTFGAAILLSVFSIQIVDIMIWFSNTTANTLGQGALNALSAAAHGVSLKIGSLTGDQIVSFPFQNPQTLGTAIPFHNNFITPVFSTNIDSNYVQGSGGVIGYCLAAAGWLLLCLLCLARLFVICVGAMLAPLYISFSIIAARLEPAVGWLALMLRSVFVQLLWVFVWTAMIWANVSYSTQNLKPLLGLSAAGVNMILLFVTAYLTYRFWAKPSVAQIKKPLSLAGGVILEKVGQFGETVGQLVSVAGMLTGQPEVVAAGNAVRGGSGKVKNYGARAREYGAKGMFDLSGRPPEEESRPLTAKGMDALKGYAEKRYREHMKRLAEEKDEEGKPKHKLYWTKGEKFIVKDPITDLPQEVPVRPKDHIYAGEWSDK</sequence>
<keyword evidence="2" id="KW-0472">Membrane</keyword>
<evidence type="ECO:0000313" key="5">
    <source>
        <dbReference type="Proteomes" id="UP000441717"/>
    </source>
</evidence>
<dbReference type="Proteomes" id="UP000441717">
    <property type="component" value="Unassembled WGS sequence"/>
</dbReference>
<feature type="region of interest" description="Disordered" evidence="1">
    <location>
        <begin position="29"/>
        <end position="48"/>
    </location>
</feature>
<keyword evidence="2" id="KW-1133">Transmembrane helix</keyword>
<feature type="compositionally biased region" description="Low complexity" evidence="1">
    <location>
        <begin position="29"/>
        <end position="41"/>
    </location>
</feature>
<feature type="transmembrane region" description="Helical" evidence="2">
    <location>
        <begin position="305"/>
        <end position="332"/>
    </location>
</feature>
<feature type="transmembrane region" description="Helical" evidence="2">
    <location>
        <begin position="127"/>
        <end position="146"/>
    </location>
</feature>
<feature type="transmembrane region" description="Helical" evidence="2">
    <location>
        <begin position="268"/>
        <end position="293"/>
    </location>
</feature>
<keyword evidence="3" id="KW-0732">Signal</keyword>
<dbReference type="RefSeq" id="WP_152945770.1">
    <property type="nucleotide sequence ID" value="NZ_WHYR01000012.1"/>
</dbReference>
<protein>
    <recommendedName>
        <fullName evidence="6">TrbL/VirB6 plasmid conjugal transfer protein</fullName>
    </recommendedName>
</protein>